<dbReference type="PANTHER" id="PTHR30419">
    <property type="entry name" value="HTH-TYPE TRANSCRIPTIONAL REGULATOR YBHD"/>
    <property type="match status" value="1"/>
</dbReference>
<dbReference type="CDD" id="cd05466">
    <property type="entry name" value="PBP2_LTTR_substrate"/>
    <property type="match status" value="1"/>
</dbReference>
<dbReference type="PANTHER" id="PTHR30419:SF8">
    <property type="entry name" value="NITROGEN ASSIMILATION TRANSCRIPTIONAL ACTIVATOR-RELATED"/>
    <property type="match status" value="1"/>
</dbReference>
<comment type="similarity">
    <text evidence="1">Belongs to the LysR transcriptional regulatory family.</text>
</comment>
<name>A0ABT1WQC7_9LACT</name>
<dbReference type="Gene3D" id="3.40.190.290">
    <property type="match status" value="1"/>
</dbReference>
<sequence length="296" mass="33774">MDIKVLQYFLAVAREGSISRAAEQLYMTQPPLSRMLRDLEQELGKKLFIRGNRNITLTDEGILLRKRAEEMLDLLEKTKAEISSTNNELSGNIYIGGGETDNMHLIAKSIKKLQEKHPNIQYHFYSGNANDVMERLDKGLLDFGIIIGTAHIQKYDYLRLPTTDTWGLLIRKDSPLSELDSIQSENIENLPLLCSRQALEGNELSGWLGEHAKHQKIVATYDLIYNAAIMVEEGLGNALCLDKLVTTSPFSTLCFRPLEPRLETPLYIIWKKYQVFSKPAETFLRELQEQFLVSPK</sequence>
<dbReference type="PRINTS" id="PR00039">
    <property type="entry name" value="HTHLYSR"/>
</dbReference>
<dbReference type="EMBL" id="JANHNZ010000007">
    <property type="protein sequence ID" value="MCQ9210424.1"/>
    <property type="molecule type" value="Genomic_DNA"/>
</dbReference>
<evidence type="ECO:0000256" key="4">
    <source>
        <dbReference type="ARBA" id="ARBA00023163"/>
    </source>
</evidence>
<organism evidence="6 7">
    <name type="scientific">Granulicatella seriolae</name>
    <dbReference type="NCBI Taxonomy" id="2967226"/>
    <lineage>
        <taxon>Bacteria</taxon>
        <taxon>Bacillati</taxon>
        <taxon>Bacillota</taxon>
        <taxon>Bacilli</taxon>
        <taxon>Lactobacillales</taxon>
        <taxon>Carnobacteriaceae</taxon>
        <taxon>Granulicatella</taxon>
    </lineage>
</organism>
<accession>A0ABT1WQC7</accession>
<comment type="caution">
    <text evidence="6">The sequence shown here is derived from an EMBL/GenBank/DDBJ whole genome shotgun (WGS) entry which is preliminary data.</text>
</comment>
<reference evidence="6" key="3">
    <citation type="journal article" date="2023" name="Microbiol. Resour. Announc.">
        <title>Draft Genome Sequence of Granulicatella sp. Strain S8, Isolated from a Marine Fish, Seriola quinqueradiata.</title>
        <authorList>
            <person name="Lee M."/>
            <person name="Farooq A."/>
            <person name="Jeong J.B."/>
            <person name="Jung M.Y."/>
        </authorList>
    </citation>
    <scope>NUCLEOTIDE SEQUENCE</scope>
    <source>
        <strain evidence="6">S8</strain>
    </source>
</reference>
<keyword evidence="2" id="KW-0805">Transcription regulation</keyword>
<evidence type="ECO:0000313" key="7">
    <source>
        <dbReference type="Proteomes" id="UP001059480"/>
    </source>
</evidence>
<dbReference type="Pfam" id="PF00126">
    <property type="entry name" value="HTH_1"/>
    <property type="match status" value="1"/>
</dbReference>
<evidence type="ECO:0000259" key="5">
    <source>
        <dbReference type="PROSITE" id="PS50931"/>
    </source>
</evidence>
<feature type="domain" description="HTH lysR-type" evidence="5">
    <location>
        <begin position="1"/>
        <end position="58"/>
    </location>
</feature>
<evidence type="ECO:0000256" key="1">
    <source>
        <dbReference type="ARBA" id="ARBA00009437"/>
    </source>
</evidence>
<dbReference type="Proteomes" id="UP001059480">
    <property type="component" value="Unassembled WGS sequence"/>
</dbReference>
<keyword evidence="4" id="KW-0804">Transcription</keyword>
<keyword evidence="3" id="KW-0238">DNA-binding</keyword>
<dbReference type="PROSITE" id="PS50931">
    <property type="entry name" value="HTH_LYSR"/>
    <property type="match status" value="1"/>
</dbReference>
<dbReference type="InterPro" id="IPR036390">
    <property type="entry name" value="WH_DNA-bd_sf"/>
</dbReference>
<proteinExistence type="inferred from homology"/>
<evidence type="ECO:0000256" key="3">
    <source>
        <dbReference type="ARBA" id="ARBA00023125"/>
    </source>
</evidence>
<dbReference type="Gene3D" id="1.10.10.10">
    <property type="entry name" value="Winged helix-like DNA-binding domain superfamily/Winged helix DNA-binding domain"/>
    <property type="match status" value="1"/>
</dbReference>
<dbReference type="RefSeq" id="WP_256945537.1">
    <property type="nucleotide sequence ID" value="NZ_JANHNZ010000007.1"/>
</dbReference>
<dbReference type="SUPFAM" id="SSF53850">
    <property type="entry name" value="Periplasmic binding protein-like II"/>
    <property type="match status" value="1"/>
</dbReference>
<reference evidence="6" key="2">
    <citation type="journal article" date="2023" name="Curr. Microbiol.">
        <title>Granulicatella seriolae sp. nov., a Novel Facultative Anaerobe Isolated from Yellowtail Marine Fish.</title>
        <authorList>
            <person name="Lee M."/>
            <person name="Choi Y.J."/>
            <person name="Farooq A."/>
            <person name="Jeong J.B."/>
            <person name="Jung M.Y."/>
        </authorList>
    </citation>
    <scope>NUCLEOTIDE SEQUENCE</scope>
    <source>
        <strain evidence="6">S8</strain>
    </source>
</reference>
<gene>
    <name evidence="6" type="ORF">NPA36_07650</name>
</gene>
<evidence type="ECO:0000313" key="6">
    <source>
        <dbReference type="EMBL" id="MCQ9210424.1"/>
    </source>
</evidence>
<protein>
    <submittedName>
        <fullName evidence="6">LysR family transcriptional regulator</fullName>
    </submittedName>
</protein>
<dbReference type="InterPro" id="IPR005119">
    <property type="entry name" value="LysR_subst-bd"/>
</dbReference>
<dbReference type="InterPro" id="IPR050950">
    <property type="entry name" value="HTH-type_LysR_regulators"/>
</dbReference>
<dbReference type="SUPFAM" id="SSF46785">
    <property type="entry name" value="Winged helix' DNA-binding domain"/>
    <property type="match status" value="1"/>
</dbReference>
<evidence type="ECO:0000256" key="2">
    <source>
        <dbReference type="ARBA" id="ARBA00023015"/>
    </source>
</evidence>
<dbReference type="InterPro" id="IPR000847">
    <property type="entry name" value="LysR_HTH_N"/>
</dbReference>
<reference evidence="6" key="1">
    <citation type="submission" date="2022-07" db="EMBL/GenBank/DDBJ databases">
        <authorList>
            <person name="Jung M.-Y."/>
            <person name="Lee M."/>
        </authorList>
    </citation>
    <scope>NUCLEOTIDE SEQUENCE</scope>
    <source>
        <strain evidence="6">S8</strain>
    </source>
</reference>
<keyword evidence="7" id="KW-1185">Reference proteome</keyword>
<dbReference type="InterPro" id="IPR036388">
    <property type="entry name" value="WH-like_DNA-bd_sf"/>
</dbReference>
<dbReference type="Pfam" id="PF03466">
    <property type="entry name" value="LysR_substrate"/>
    <property type="match status" value="1"/>
</dbReference>